<keyword evidence="7" id="KW-0067">ATP-binding</keyword>
<keyword evidence="9" id="KW-0902">Two-component regulatory system</keyword>
<dbReference type="AlphaFoldDB" id="A0A1H0U377"/>
<evidence type="ECO:0000313" key="12">
    <source>
        <dbReference type="EMBL" id="SDP60408.1"/>
    </source>
</evidence>
<evidence type="ECO:0000313" key="13">
    <source>
        <dbReference type="Proteomes" id="UP000199159"/>
    </source>
</evidence>
<sequence length="752" mass="85398">MTINHTNKFSEVIIHIFLAVVLVILINLFFVPAPEGYQGLNHFSIHTILELFSIFACFSICSYGWHAYNHSKTIHTLWIPSIFFAVGFLDLLHILTYPGMPHFITEASSEKTIWFWIAARLTATFSLFFLFTFKNRESTVHNRKIFIAVTLFYTFFISFIIFKFEHQLPLLIENESPTLLKNILELFISSILLICIFLASNNYLKTKKSTDLDLLLAFSYLFICEIMITQFTSITDINILIAHIFKAIGYAYIFKFFYFSKLLLSFRQKSEAETNLRVTNGLLESVFLNTPDSIMIIDQNKKIVRVNDCFTSVFNLKKSDVVGVSLKDALPKYIYAFEKMLAEIQNGKTLSDSPIIAQQKDGEKIFIRHSSFPVNREGIGHSHTVIVSRNVTKQVLNEEKIRAVEQEWIELVKRQQGILFKFKEVNSGYLFTLCEGKLLKALGLTPEQVVGKLTTEVFAPEIAEQVKPFNARAWNGEDVSYEIELNNLILFVTYKPLKRNGKVVEVIGSTLDITSLKKAEELLQKSEKLAVVGELAAGLAHEIRNPLTTLKGFTQLLGSSVAPMNQTFINIMLSELDRIESITNEFMVVAKPQAVKYEIYDLKLLIHSISLFAGPQSLLHNVELIVDIKTSTTNVYCDVNQLKQVLINLIKNSFEAMTCGGVLTIELDQLDHTHIVIRIKDTGIGIPAEIIPRLGEPFYTLKEKGTGLGLMVSFRIIEAHKGTIHFDSIENVGTTVEIRLPLPNEEHHKLFA</sequence>
<dbReference type="FunFam" id="1.10.287.130:FF:000040">
    <property type="entry name" value="PAS domain-containing sensor histidine kinase"/>
    <property type="match status" value="1"/>
</dbReference>
<keyword evidence="4" id="KW-0808">Transferase</keyword>
<protein>
    <recommendedName>
        <fullName evidence="2">histidine kinase</fullName>
        <ecNumber evidence="2">2.7.13.3</ecNumber>
    </recommendedName>
</protein>
<dbReference type="SMART" id="SM00387">
    <property type="entry name" value="HATPase_c"/>
    <property type="match status" value="1"/>
</dbReference>
<dbReference type="Pfam" id="PF00512">
    <property type="entry name" value="HisKA"/>
    <property type="match status" value="1"/>
</dbReference>
<dbReference type="InterPro" id="IPR036890">
    <property type="entry name" value="HATPase_C_sf"/>
</dbReference>
<proteinExistence type="predicted"/>
<dbReference type="InterPro" id="IPR035965">
    <property type="entry name" value="PAS-like_dom_sf"/>
</dbReference>
<evidence type="ECO:0000256" key="1">
    <source>
        <dbReference type="ARBA" id="ARBA00000085"/>
    </source>
</evidence>
<dbReference type="CDD" id="cd00130">
    <property type="entry name" value="PAS"/>
    <property type="match status" value="1"/>
</dbReference>
<dbReference type="RefSeq" id="WP_090853276.1">
    <property type="nucleotide sequence ID" value="NZ_FNJU01000004.1"/>
</dbReference>
<evidence type="ECO:0000259" key="11">
    <source>
        <dbReference type="PROSITE" id="PS50112"/>
    </source>
</evidence>
<dbReference type="PROSITE" id="PS50112">
    <property type="entry name" value="PAS"/>
    <property type="match status" value="1"/>
</dbReference>
<evidence type="ECO:0000256" key="2">
    <source>
        <dbReference type="ARBA" id="ARBA00012438"/>
    </source>
</evidence>
<dbReference type="Pfam" id="PF17159">
    <property type="entry name" value="MASE3"/>
    <property type="match status" value="1"/>
</dbReference>
<keyword evidence="5" id="KW-0547">Nucleotide-binding</keyword>
<dbReference type="InterPro" id="IPR036097">
    <property type="entry name" value="HisK_dim/P_sf"/>
</dbReference>
<organism evidence="12 13">
    <name type="scientific">Litchfieldia salsa</name>
    <dbReference type="NCBI Taxonomy" id="930152"/>
    <lineage>
        <taxon>Bacteria</taxon>
        <taxon>Bacillati</taxon>
        <taxon>Bacillota</taxon>
        <taxon>Bacilli</taxon>
        <taxon>Bacillales</taxon>
        <taxon>Bacillaceae</taxon>
        <taxon>Litchfieldia</taxon>
    </lineage>
</organism>
<dbReference type="OrthoDB" id="9815750at2"/>
<accession>A0A1H0U377</accession>
<evidence type="ECO:0000256" key="7">
    <source>
        <dbReference type="ARBA" id="ARBA00022840"/>
    </source>
</evidence>
<dbReference type="EC" id="2.7.13.3" evidence="2"/>
<dbReference type="Pfam" id="PF02518">
    <property type="entry name" value="HATPase_c"/>
    <property type="match status" value="1"/>
</dbReference>
<evidence type="ECO:0000256" key="4">
    <source>
        <dbReference type="ARBA" id="ARBA00022679"/>
    </source>
</evidence>
<dbReference type="EMBL" id="FNJU01000004">
    <property type="protein sequence ID" value="SDP60408.1"/>
    <property type="molecule type" value="Genomic_DNA"/>
</dbReference>
<evidence type="ECO:0000256" key="3">
    <source>
        <dbReference type="ARBA" id="ARBA00022553"/>
    </source>
</evidence>
<dbReference type="InterPro" id="IPR003594">
    <property type="entry name" value="HATPase_dom"/>
</dbReference>
<dbReference type="InterPro" id="IPR005467">
    <property type="entry name" value="His_kinase_dom"/>
</dbReference>
<dbReference type="Pfam" id="PF13426">
    <property type="entry name" value="PAS_9"/>
    <property type="match status" value="1"/>
</dbReference>
<feature type="domain" description="PAS" evidence="11">
    <location>
        <begin position="279"/>
        <end position="323"/>
    </location>
</feature>
<dbReference type="NCBIfam" id="TIGR00229">
    <property type="entry name" value="sensory_box"/>
    <property type="match status" value="1"/>
</dbReference>
<dbReference type="Gene3D" id="3.30.565.10">
    <property type="entry name" value="Histidine kinase-like ATPase, C-terminal domain"/>
    <property type="match status" value="1"/>
</dbReference>
<dbReference type="SUPFAM" id="SSF47384">
    <property type="entry name" value="Homodimeric domain of signal transducing histidine kinase"/>
    <property type="match status" value="1"/>
</dbReference>
<dbReference type="PANTHER" id="PTHR43065:SF34">
    <property type="entry name" value="SPORULATION KINASE A"/>
    <property type="match status" value="1"/>
</dbReference>
<evidence type="ECO:0000256" key="6">
    <source>
        <dbReference type="ARBA" id="ARBA00022777"/>
    </source>
</evidence>
<dbReference type="InterPro" id="IPR004358">
    <property type="entry name" value="Sig_transdc_His_kin-like_C"/>
</dbReference>
<dbReference type="STRING" id="930152.SAMN05216565_104108"/>
<dbReference type="SMART" id="SM00091">
    <property type="entry name" value="PAS"/>
    <property type="match status" value="1"/>
</dbReference>
<evidence type="ECO:0000256" key="5">
    <source>
        <dbReference type="ARBA" id="ARBA00022741"/>
    </source>
</evidence>
<dbReference type="InterPro" id="IPR033425">
    <property type="entry name" value="MASE3"/>
</dbReference>
<evidence type="ECO:0000256" key="8">
    <source>
        <dbReference type="ARBA" id="ARBA00022969"/>
    </source>
</evidence>
<dbReference type="PANTHER" id="PTHR43065">
    <property type="entry name" value="SENSOR HISTIDINE KINASE"/>
    <property type="match status" value="1"/>
</dbReference>
<dbReference type="InterPro" id="IPR003661">
    <property type="entry name" value="HisK_dim/P_dom"/>
</dbReference>
<keyword evidence="8" id="KW-0749">Sporulation</keyword>
<dbReference type="Gene3D" id="3.30.450.20">
    <property type="entry name" value="PAS domain"/>
    <property type="match status" value="2"/>
</dbReference>
<keyword evidence="3" id="KW-0597">Phosphoprotein</keyword>
<dbReference type="Proteomes" id="UP000199159">
    <property type="component" value="Unassembled WGS sequence"/>
</dbReference>
<dbReference type="PROSITE" id="PS50109">
    <property type="entry name" value="HIS_KIN"/>
    <property type="match status" value="1"/>
</dbReference>
<comment type="catalytic activity">
    <reaction evidence="1">
        <text>ATP + protein L-histidine = ADP + protein N-phospho-L-histidine.</text>
        <dbReference type="EC" id="2.7.13.3"/>
    </reaction>
</comment>
<reference evidence="13" key="1">
    <citation type="submission" date="2016-10" db="EMBL/GenBank/DDBJ databases">
        <authorList>
            <person name="Varghese N."/>
            <person name="Submissions S."/>
        </authorList>
    </citation>
    <scope>NUCLEOTIDE SEQUENCE [LARGE SCALE GENOMIC DNA]</scope>
    <source>
        <strain evidence="13">IBRC-M10078</strain>
    </source>
</reference>
<dbReference type="SMART" id="SM00388">
    <property type="entry name" value="HisKA"/>
    <property type="match status" value="1"/>
</dbReference>
<dbReference type="CDD" id="cd00082">
    <property type="entry name" value="HisKA"/>
    <property type="match status" value="1"/>
</dbReference>
<name>A0A1H0U377_9BACI</name>
<keyword evidence="13" id="KW-1185">Reference proteome</keyword>
<gene>
    <name evidence="12" type="ORF">SAMN05216565_104108</name>
</gene>
<feature type="domain" description="Histidine kinase" evidence="10">
    <location>
        <begin position="538"/>
        <end position="744"/>
    </location>
</feature>
<keyword evidence="6" id="KW-0418">Kinase</keyword>
<evidence type="ECO:0000256" key="9">
    <source>
        <dbReference type="ARBA" id="ARBA00023012"/>
    </source>
</evidence>
<dbReference type="GO" id="GO:0005524">
    <property type="term" value="F:ATP binding"/>
    <property type="evidence" value="ECO:0007669"/>
    <property type="project" value="UniProtKB-KW"/>
</dbReference>
<evidence type="ECO:0000259" key="10">
    <source>
        <dbReference type="PROSITE" id="PS50109"/>
    </source>
</evidence>
<dbReference type="Gene3D" id="1.10.287.130">
    <property type="match status" value="1"/>
</dbReference>
<dbReference type="PRINTS" id="PR00344">
    <property type="entry name" value="BCTRLSENSOR"/>
</dbReference>
<dbReference type="GO" id="GO:0000155">
    <property type="term" value="F:phosphorelay sensor kinase activity"/>
    <property type="evidence" value="ECO:0007669"/>
    <property type="project" value="InterPro"/>
</dbReference>
<dbReference type="InterPro" id="IPR000014">
    <property type="entry name" value="PAS"/>
</dbReference>
<dbReference type="GO" id="GO:0030435">
    <property type="term" value="P:sporulation resulting in formation of a cellular spore"/>
    <property type="evidence" value="ECO:0007669"/>
    <property type="project" value="UniProtKB-KW"/>
</dbReference>
<dbReference type="SUPFAM" id="SSF55785">
    <property type="entry name" value="PYP-like sensor domain (PAS domain)"/>
    <property type="match status" value="2"/>
</dbReference>
<dbReference type="CDD" id="cd00075">
    <property type="entry name" value="HATPase"/>
    <property type="match status" value="1"/>
</dbReference>
<dbReference type="SUPFAM" id="SSF55874">
    <property type="entry name" value="ATPase domain of HSP90 chaperone/DNA topoisomerase II/histidine kinase"/>
    <property type="match status" value="1"/>
</dbReference>